<accession>A0ABW4DJG6</accession>
<dbReference type="EMBL" id="JBHTNZ010000032">
    <property type="protein sequence ID" value="MFD1463416.1"/>
    <property type="molecule type" value="Genomic_DNA"/>
</dbReference>
<comment type="caution">
    <text evidence="1">The sequence shown here is derived from an EMBL/GenBank/DDBJ whole genome shotgun (WGS) entry which is preliminary data.</text>
</comment>
<sequence>MNMPGSRLPACANKAYERQKSLEGLVIHLGFSLITAPYPDIQDNIELSTENGTTIYEGDLSGYSIHKTQFTYYENYGTIHLDTLTLIAEHCFDS</sequence>
<keyword evidence="2" id="KW-1185">Reference proteome</keyword>
<gene>
    <name evidence="1" type="ORF">ACFQ5D_18935</name>
</gene>
<dbReference type="Proteomes" id="UP001597340">
    <property type="component" value="Unassembled WGS sequence"/>
</dbReference>
<organism evidence="1 2">
    <name type="scientific">Paenibacillus farraposensis</name>
    <dbReference type="NCBI Taxonomy" id="2807095"/>
    <lineage>
        <taxon>Bacteria</taxon>
        <taxon>Bacillati</taxon>
        <taxon>Bacillota</taxon>
        <taxon>Bacilli</taxon>
        <taxon>Bacillales</taxon>
        <taxon>Paenibacillaceae</taxon>
        <taxon>Paenibacillus</taxon>
    </lineage>
</organism>
<proteinExistence type="predicted"/>
<reference evidence="2" key="1">
    <citation type="journal article" date="2019" name="Int. J. Syst. Evol. Microbiol.">
        <title>The Global Catalogue of Microorganisms (GCM) 10K type strain sequencing project: providing services to taxonomists for standard genome sequencing and annotation.</title>
        <authorList>
            <consortium name="The Broad Institute Genomics Platform"/>
            <consortium name="The Broad Institute Genome Sequencing Center for Infectious Disease"/>
            <person name="Wu L."/>
            <person name="Ma J."/>
        </authorList>
    </citation>
    <scope>NUCLEOTIDE SEQUENCE [LARGE SCALE GENOMIC DNA]</scope>
    <source>
        <strain evidence="2">CCM 9147</strain>
    </source>
</reference>
<protein>
    <submittedName>
        <fullName evidence="1">Uncharacterized protein</fullName>
    </submittedName>
</protein>
<evidence type="ECO:0000313" key="2">
    <source>
        <dbReference type="Proteomes" id="UP001597340"/>
    </source>
</evidence>
<evidence type="ECO:0000313" key="1">
    <source>
        <dbReference type="EMBL" id="MFD1463416.1"/>
    </source>
</evidence>
<dbReference type="RefSeq" id="WP_377529610.1">
    <property type="nucleotide sequence ID" value="NZ_JBHTES010000001.1"/>
</dbReference>
<name>A0ABW4DJG6_9BACL</name>